<protein>
    <submittedName>
        <fullName evidence="1">Uncharacterized protein</fullName>
    </submittedName>
</protein>
<dbReference type="EMBL" id="JAHIBW010000020">
    <property type="protein sequence ID" value="KAG7300913.1"/>
    <property type="molecule type" value="Genomic_DNA"/>
</dbReference>
<evidence type="ECO:0000313" key="2">
    <source>
        <dbReference type="Proteomes" id="UP000823941"/>
    </source>
</evidence>
<name>A0ABQ7Q6P3_PLUXY</name>
<reference evidence="1 2" key="1">
    <citation type="submission" date="2021-06" db="EMBL/GenBank/DDBJ databases">
        <title>A haploid diamondback moth (Plutella xylostella L.) genome assembly resolves 31 chromosomes and identifies a diamide resistance mutation.</title>
        <authorList>
            <person name="Ward C.M."/>
            <person name="Perry K.D."/>
            <person name="Baker G."/>
            <person name="Powis K."/>
            <person name="Heckel D.G."/>
            <person name="Baxter S.W."/>
        </authorList>
    </citation>
    <scope>NUCLEOTIDE SEQUENCE [LARGE SCALE GENOMIC DNA]</scope>
    <source>
        <strain evidence="1 2">LV</strain>
        <tissue evidence="1">Single pupa</tissue>
    </source>
</reference>
<proteinExistence type="predicted"/>
<comment type="caution">
    <text evidence="1">The sequence shown here is derived from an EMBL/GenBank/DDBJ whole genome shotgun (WGS) entry which is preliminary data.</text>
</comment>
<gene>
    <name evidence="1" type="ORF">JYU34_015256</name>
</gene>
<keyword evidence="2" id="KW-1185">Reference proteome</keyword>
<dbReference type="Proteomes" id="UP000823941">
    <property type="component" value="Chromosome 20"/>
</dbReference>
<accession>A0ABQ7Q6P3</accession>
<evidence type="ECO:0000313" key="1">
    <source>
        <dbReference type="EMBL" id="KAG7300913.1"/>
    </source>
</evidence>
<organism evidence="1 2">
    <name type="scientific">Plutella xylostella</name>
    <name type="common">Diamondback moth</name>
    <name type="synonym">Plutella maculipennis</name>
    <dbReference type="NCBI Taxonomy" id="51655"/>
    <lineage>
        <taxon>Eukaryota</taxon>
        <taxon>Metazoa</taxon>
        <taxon>Ecdysozoa</taxon>
        <taxon>Arthropoda</taxon>
        <taxon>Hexapoda</taxon>
        <taxon>Insecta</taxon>
        <taxon>Pterygota</taxon>
        <taxon>Neoptera</taxon>
        <taxon>Endopterygota</taxon>
        <taxon>Lepidoptera</taxon>
        <taxon>Glossata</taxon>
        <taxon>Ditrysia</taxon>
        <taxon>Yponomeutoidea</taxon>
        <taxon>Plutellidae</taxon>
        <taxon>Plutella</taxon>
    </lineage>
</organism>
<sequence length="81" mass="8170">MGTSLHRCLVHKCTLYRRDQNHFYSDPLWCFSPDAAEEAGGCGGSAGACGGGAGRGGTRTVGTCARAGAATPAPGVRNLGT</sequence>